<dbReference type="Pfam" id="PF01636">
    <property type="entry name" value="APH"/>
    <property type="match status" value="1"/>
</dbReference>
<evidence type="ECO:0000313" key="3">
    <source>
        <dbReference type="EMBL" id="MBE9066793.1"/>
    </source>
</evidence>
<comment type="similarity">
    <text evidence="1">Belongs to the pseudomonas-type ThrB family.</text>
</comment>
<dbReference type="EMBL" id="JADEXP010000059">
    <property type="protein sequence ID" value="MBE9066793.1"/>
    <property type="molecule type" value="Genomic_DNA"/>
</dbReference>
<name>A0A928ZRN0_LEPEC</name>
<dbReference type="RefSeq" id="WP_193992772.1">
    <property type="nucleotide sequence ID" value="NZ_JADEXP010000059.1"/>
</dbReference>
<dbReference type="InterPro" id="IPR050249">
    <property type="entry name" value="Pseudomonas-type_ThrB"/>
</dbReference>
<keyword evidence="4" id="KW-1185">Reference proteome</keyword>
<dbReference type="AlphaFoldDB" id="A0A928ZRN0"/>
<dbReference type="PANTHER" id="PTHR21064">
    <property type="entry name" value="AMINOGLYCOSIDE PHOSPHOTRANSFERASE DOMAIN-CONTAINING PROTEIN-RELATED"/>
    <property type="match status" value="1"/>
</dbReference>
<comment type="caution">
    <text evidence="3">The sequence shown here is derived from an EMBL/GenBank/DDBJ whole genome shotgun (WGS) entry which is preliminary data.</text>
</comment>
<feature type="domain" description="Aminoglycoside phosphotransferase" evidence="2">
    <location>
        <begin position="38"/>
        <end position="243"/>
    </location>
</feature>
<dbReference type="Gene3D" id="3.90.1200.10">
    <property type="match status" value="1"/>
</dbReference>
<dbReference type="InterPro" id="IPR002575">
    <property type="entry name" value="Aminoglycoside_PTrfase"/>
</dbReference>
<dbReference type="PANTHER" id="PTHR21064:SF6">
    <property type="entry name" value="AMINOGLYCOSIDE PHOSPHOTRANSFERASE DOMAIN-CONTAINING PROTEIN"/>
    <property type="match status" value="1"/>
</dbReference>
<evidence type="ECO:0000256" key="1">
    <source>
        <dbReference type="ARBA" id="ARBA00038240"/>
    </source>
</evidence>
<dbReference type="SUPFAM" id="SSF56112">
    <property type="entry name" value="Protein kinase-like (PK-like)"/>
    <property type="match status" value="1"/>
</dbReference>
<accession>A0A928ZRN0</accession>
<protein>
    <submittedName>
        <fullName evidence="3">Phosphotransferase</fullName>
    </submittedName>
</protein>
<proteinExistence type="inferred from homology"/>
<dbReference type="Gene3D" id="3.30.200.20">
    <property type="entry name" value="Phosphorylase Kinase, domain 1"/>
    <property type="match status" value="1"/>
</dbReference>
<dbReference type="GO" id="GO:0009088">
    <property type="term" value="P:threonine biosynthetic process"/>
    <property type="evidence" value="ECO:0007669"/>
    <property type="project" value="TreeGrafter"/>
</dbReference>
<evidence type="ECO:0000313" key="4">
    <source>
        <dbReference type="Proteomes" id="UP000615026"/>
    </source>
</evidence>
<organism evidence="3 4">
    <name type="scientific">Leptolyngbya cf. ectocarpi LEGE 11479</name>
    <dbReference type="NCBI Taxonomy" id="1828722"/>
    <lineage>
        <taxon>Bacteria</taxon>
        <taxon>Bacillati</taxon>
        <taxon>Cyanobacteriota</taxon>
        <taxon>Cyanophyceae</taxon>
        <taxon>Leptolyngbyales</taxon>
        <taxon>Leptolyngbyaceae</taxon>
        <taxon>Leptolyngbya group</taxon>
        <taxon>Leptolyngbya</taxon>
    </lineage>
</organism>
<dbReference type="Proteomes" id="UP000615026">
    <property type="component" value="Unassembled WGS sequence"/>
</dbReference>
<dbReference type="GO" id="GO:0004413">
    <property type="term" value="F:homoserine kinase activity"/>
    <property type="evidence" value="ECO:0007669"/>
    <property type="project" value="TreeGrafter"/>
</dbReference>
<evidence type="ECO:0000259" key="2">
    <source>
        <dbReference type="Pfam" id="PF01636"/>
    </source>
</evidence>
<reference evidence="3" key="1">
    <citation type="submission" date="2020-10" db="EMBL/GenBank/DDBJ databases">
        <authorList>
            <person name="Castelo-Branco R."/>
            <person name="Eusebio N."/>
            <person name="Adriana R."/>
            <person name="Vieira A."/>
            <person name="Brugerolle De Fraissinette N."/>
            <person name="Rezende De Castro R."/>
            <person name="Schneider M.P."/>
            <person name="Vasconcelos V."/>
            <person name="Leao P.N."/>
        </authorList>
    </citation>
    <scope>NUCLEOTIDE SEQUENCE</scope>
    <source>
        <strain evidence="3">LEGE 11479</strain>
    </source>
</reference>
<sequence>MLTLEASYSTLCPSELLAKVVPHYSIPAPDTCEFWHRGLNDTYKLSAGKESFMLRVYRQGWRSRSEIEFELEVLLYLQQKGAHVAVPVARKDGEFITSILAPEGERYVMITQYAQGDILRFDDAKDAVIFGQAAADIHCCSARFRPTSKRFQLDLNHLLNEPLAHIQPYLIHRPADWEFLNELATRISSLVNSVGTDNLDYGFCHGDFHGENAHASEGTVTHFDFDCCGFGWRIYDLATFKWVIRLLDKEEQLWSGFLESYQSKREISDLDLSLMEPFIAIRDVWLLGVHAENAPDFAKGRLNDRHMDFHINFLRQVSEAIDYSTT</sequence>
<dbReference type="InterPro" id="IPR011009">
    <property type="entry name" value="Kinase-like_dom_sf"/>
</dbReference>
<gene>
    <name evidence="3" type="ORF">IQ260_09020</name>
</gene>